<dbReference type="GO" id="GO:0005737">
    <property type="term" value="C:cytoplasm"/>
    <property type="evidence" value="ECO:0007669"/>
    <property type="project" value="TreeGrafter"/>
</dbReference>
<feature type="region of interest" description="Disordered" evidence="2">
    <location>
        <begin position="121"/>
        <end position="142"/>
    </location>
</feature>
<dbReference type="Gene3D" id="3.40.50.720">
    <property type="entry name" value="NAD(P)-binding Rossmann-like Domain"/>
    <property type="match status" value="1"/>
</dbReference>
<protein>
    <submittedName>
        <fullName evidence="3">Uncharacterized protein</fullName>
    </submittedName>
</protein>
<dbReference type="VEuPathDB" id="FungiDB:EYZ11_005584"/>
<organism evidence="3 4">
    <name type="scientific">Aspergillus tanneri</name>
    <dbReference type="NCBI Taxonomy" id="1220188"/>
    <lineage>
        <taxon>Eukaryota</taxon>
        <taxon>Fungi</taxon>
        <taxon>Dikarya</taxon>
        <taxon>Ascomycota</taxon>
        <taxon>Pezizomycotina</taxon>
        <taxon>Eurotiomycetes</taxon>
        <taxon>Eurotiomycetidae</taxon>
        <taxon>Eurotiales</taxon>
        <taxon>Aspergillaceae</taxon>
        <taxon>Aspergillus</taxon>
        <taxon>Aspergillus subgen. Circumdati</taxon>
    </lineage>
</organism>
<proteinExistence type="inferred from homology"/>
<dbReference type="PANTHER" id="PTHR43544:SF36">
    <property type="entry name" value="CHAIN OXIDOREDUCTASE (CSGA), PUTATIVE (AFU_ORTHOLOGUE AFUA_4G00910)-RELATED"/>
    <property type="match status" value="1"/>
</dbReference>
<gene>
    <name evidence="3" type="ORF">EYZ11_005584</name>
</gene>
<evidence type="ECO:0000313" key="3">
    <source>
        <dbReference type="EMBL" id="THC94945.1"/>
    </source>
</evidence>
<keyword evidence="4" id="KW-1185">Reference proteome</keyword>
<dbReference type="PANTHER" id="PTHR43544">
    <property type="entry name" value="SHORT-CHAIN DEHYDROGENASE/REDUCTASE"/>
    <property type="match status" value="1"/>
</dbReference>
<dbReference type="Proteomes" id="UP000308092">
    <property type="component" value="Unassembled WGS sequence"/>
</dbReference>
<dbReference type="InterPro" id="IPR036291">
    <property type="entry name" value="NAD(P)-bd_dom_sf"/>
</dbReference>
<dbReference type="EMBL" id="SOSA01000181">
    <property type="protein sequence ID" value="THC94945.1"/>
    <property type="molecule type" value="Genomic_DNA"/>
</dbReference>
<sequence>MTYTPDGVDHMDDLESSFITNTTSTHLVTSPLLPVLNRGDRKKVVRITTTVGSITVGTKDKVFPVPAHKVSKAAQNMLTVQYAQSFADEECTFVAVSGSSVDLEVDASANAVMEIVSSVGMEENGNPPESIHGKSGSLPIQI</sequence>
<dbReference type="SUPFAM" id="SSF51735">
    <property type="entry name" value="NAD(P)-binding Rossmann-fold domains"/>
    <property type="match status" value="1"/>
</dbReference>
<comment type="caution">
    <text evidence="3">The sequence shown here is derived from an EMBL/GenBank/DDBJ whole genome shotgun (WGS) entry which is preliminary data.</text>
</comment>
<accession>A0A4S3JI65</accession>
<name>A0A4S3JI65_9EURO</name>
<dbReference type="AlphaFoldDB" id="A0A4S3JI65"/>
<reference evidence="3 4" key="1">
    <citation type="submission" date="2019-03" db="EMBL/GenBank/DDBJ databases">
        <title>The genome sequence of a newly discovered highly antifungal drug resistant Aspergillus species, Aspergillus tanneri NIH 1004.</title>
        <authorList>
            <person name="Mounaud S."/>
            <person name="Singh I."/>
            <person name="Joardar V."/>
            <person name="Pakala S."/>
            <person name="Pakala S."/>
            <person name="Venepally P."/>
            <person name="Hoover J."/>
            <person name="Nierman W."/>
            <person name="Chung J."/>
            <person name="Losada L."/>
        </authorList>
    </citation>
    <scope>NUCLEOTIDE SEQUENCE [LARGE SCALE GENOMIC DNA]</scope>
    <source>
        <strain evidence="3 4">NIH1004</strain>
    </source>
</reference>
<evidence type="ECO:0000256" key="1">
    <source>
        <dbReference type="ARBA" id="ARBA00006484"/>
    </source>
</evidence>
<dbReference type="GO" id="GO:0016491">
    <property type="term" value="F:oxidoreductase activity"/>
    <property type="evidence" value="ECO:0007669"/>
    <property type="project" value="TreeGrafter"/>
</dbReference>
<evidence type="ECO:0000313" key="4">
    <source>
        <dbReference type="Proteomes" id="UP000308092"/>
    </source>
</evidence>
<dbReference type="InterPro" id="IPR051468">
    <property type="entry name" value="Fungal_SecMetab_SDRs"/>
</dbReference>
<evidence type="ECO:0000256" key="2">
    <source>
        <dbReference type="SAM" id="MobiDB-lite"/>
    </source>
</evidence>
<comment type="similarity">
    <text evidence="1">Belongs to the short-chain dehydrogenases/reductases (SDR) family.</text>
</comment>